<dbReference type="RefSeq" id="WP_199468681.1">
    <property type="nucleotide sequence ID" value="NZ_JAEMNX010000012.1"/>
</dbReference>
<evidence type="ECO:0000313" key="1">
    <source>
        <dbReference type="EMBL" id="MBJ7538270.1"/>
    </source>
</evidence>
<organism evidence="1 2">
    <name type="scientific">Marinomonas transparens</name>
    <dbReference type="NCBI Taxonomy" id="2795388"/>
    <lineage>
        <taxon>Bacteria</taxon>
        <taxon>Pseudomonadati</taxon>
        <taxon>Pseudomonadota</taxon>
        <taxon>Gammaproteobacteria</taxon>
        <taxon>Oceanospirillales</taxon>
        <taxon>Oceanospirillaceae</taxon>
        <taxon>Marinomonas</taxon>
    </lineage>
</organism>
<dbReference type="AlphaFoldDB" id="A0A934N070"/>
<dbReference type="EMBL" id="JAEMNX010000012">
    <property type="protein sequence ID" value="MBJ7538270.1"/>
    <property type="molecule type" value="Genomic_DNA"/>
</dbReference>
<proteinExistence type="predicted"/>
<name>A0A934N070_9GAMM</name>
<protein>
    <submittedName>
        <fullName evidence="1">Uncharacterized protein</fullName>
    </submittedName>
</protein>
<accession>A0A934N070</accession>
<dbReference type="Proteomes" id="UP000628710">
    <property type="component" value="Unassembled WGS sequence"/>
</dbReference>
<evidence type="ECO:0000313" key="2">
    <source>
        <dbReference type="Proteomes" id="UP000628710"/>
    </source>
</evidence>
<sequence length="136" mass="15812">MSASADEVSQSEHIHFFKELFNIEKSHQKSIYEICLPTEQELKDLITLTLINTTASEWPDNKDFDNELTDCLQYNFREQLLAKLKQTKQPPSDIRSRFYQQYGKKIATDTFVQVIKEYQAATGFTENPAKKPSPFL</sequence>
<comment type="caution">
    <text evidence="1">The sequence shown here is derived from an EMBL/GenBank/DDBJ whole genome shotgun (WGS) entry which is preliminary data.</text>
</comment>
<reference evidence="1" key="1">
    <citation type="submission" date="2020-12" db="EMBL/GenBank/DDBJ databases">
        <title>Marinomonas arctica sp. nov., a psychrotolerant bacterium isolated from the Arctic.</title>
        <authorList>
            <person name="Zhang Y."/>
        </authorList>
    </citation>
    <scope>NUCLEOTIDE SEQUENCE</scope>
    <source>
        <strain evidence="1">C1424</strain>
    </source>
</reference>
<keyword evidence="2" id="KW-1185">Reference proteome</keyword>
<gene>
    <name evidence="1" type="ORF">I8J31_11340</name>
</gene>